<dbReference type="SMART" id="SM00733">
    <property type="entry name" value="Mterf"/>
    <property type="match status" value="3"/>
</dbReference>
<evidence type="ECO:0000256" key="2">
    <source>
        <dbReference type="ARBA" id="ARBA00022946"/>
    </source>
</evidence>
<protein>
    <submittedName>
        <fullName evidence="3">mTERF domain-containing protein 1, mitochondrial</fullName>
    </submittedName>
</protein>
<gene>
    <name evidence="3" type="primary">Mterfd1</name>
    <name evidence="3" type="ORF">g.19079</name>
</gene>
<evidence type="ECO:0000313" key="3">
    <source>
        <dbReference type="EMBL" id="MDE48403.1"/>
    </source>
</evidence>
<dbReference type="GO" id="GO:0061668">
    <property type="term" value="P:mitochondrial ribosome assembly"/>
    <property type="evidence" value="ECO:0007669"/>
    <property type="project" value="TreeGrafter"/>
</dbReference>
<name>A0A6G1SEP3_9ACAR</name>
<dbReference type="AlphaFoldDB" id="A0A6G1SEP3"/>
<sequence>MACSRAFMRNILHASRKSLLAQQQRCYSITATNLVKHQNQELSSLPSIKDIRLANDSPGGSDIDLNPFSKLDQTKKAFVEDLRPPLKRSFNLAAYVNSSETLQQLIKLGVSLFDIENTNIEAAKQLVLLDFKEHCVPYIKFLVDHSLKEKNIGRFISEYPTIFQVPLDELKLRIEYLESKGFSRKQISKALNRSCRILSDNIKSMDYKLGQFQIEFQMPAEIIREIVSDYPPVIALPSGQYKMINFTLTEEFGFSREEVHSLLKQQPKILDILRPVLIERLDLVHNTIGLSHGTICKFPKLLTGPILEIRHRFSYLERLRRNQFDPKKPLYVPPSALYSIDDNQFCEQYAKTSLEDYKLFLRNY</sequence>
<comment type="similarity">
    <text evidence="1">Belongs to the mTERF family.</text>
</comment>
<dbReference type="GO" id="GO:0006390">
    <property type="term" value="P:mitochondrial transcription"/>
    <property type="evidence" value="ECO:0007669"/>
    <property type="project" value="TreeGrafter"/>
</dbReference>
<dbReference type="Pfam" id="PF02536">
    <property type="entry name" value="mTERF"/>
    <property type="match status" value="1"/>
</dbReference>
<dbReference type="InterPro" id="IPR003690">
    <property type="entry name" value="MTERF"/>
</dbReference>
<dbReference type="PANTHER" id="PTHR13068:SF112">
    <property type="entry name" value="TRANSCRIPTION TERMINATION FACTOR 3, MITOCHONDRIAL"/>
    <property type="match status" value="1"/>
</dbReference>
<keyword evidence="2" id="KW-0809">Transit peptide</keyword>
<organism evidence="3">
    <name type="scientific">Aceria tosichella</name>
    <name type="common">wheat curl mite</name>
    <dbReference type="NCBI Taxonomy" id="561515"/>
    <lineage>
        <taxon>Eukaryota</taxon>
        <taxon>Metazoa</taxon>
        <taxon>Ecdysozoa</taxon>
        <taxon>Arthropoda</taxon>
        <taxon>Chelicerata</taxon>
        <taxon>Arachnida</taxon>
        <taxon>Acari</taxon>
        <taxon>Acariformes</taxon>
        <taxon>Trombidiformes</taxon>
        <taxon>Prostigmata</taxon>
        <taxon>Eupodina</taxon>
        <taxon>Eriophyoidea</taxon>
        <taxon>Eriophyidae</taxon>
        <taxon>Eriophyinae</taxon>
        <taxon>Aceriini</taxon>
        <taxon>Aceria</taxon>
    </lineage>
</organism>
<dbReference type="PANTHER" id="PTHR13068">
    <property type="entry name" value="CGI-12 PROTEIN-RELATED"/>
    <property type="match status" value="1"/>
</dbReference>
<dbReference type="InterPro" id="IPR038538">
    <property type="entry name" value="MTERF_sf"/>
</dbReference>
<dbReference type="GO" id="GO:0003676">
    <property type="term" value="F:nucleic acid binding"/>
    <property type="evidence" value="ECO:0007669"/>
    <property type="project" value="InterPro"/>
</dbReference>
<evidence type="ECO:0000256" key="1">
    <source>
        <dbReference type="ARBA" id="ARBA00007692"/>
    </source>
</evidence>
<dbReference type="EMBL" id="GGYP01003632">
    <property type="protein sequence ID" value="MDE48403.1"/>
    <property type="molecule type" value="Transcribed_RNA"/>
</dbReference>
<dbReference type="GO" id="GO:0005739">
    <property type="term" value="C:mitochondrion"/>
    <property type="evidence" value="ECO:0007669"/>
    <property type="project" value="TreeGrafter"/>
</dbReference>
<dbReference type="Gene3D" id="1.25.70.10">
    <property type="entry name" value="Transcription termination factor 3, mitochondrial"/>
    <property type="match status" value="1"/>
</dbReference>
<reference evidence="3" key="1">
    <citation type="submission" date="2018-10" db="EMBL/GenBank/DDBJ databases">
        <title>Transcriptome assembly of Aceria tosichella (Wheat curl mite) Type 2.</title>
        <authorList>
            <person name="Scully E.D."/>
            <person name="Geib S.M."/>
            <person name="Palmer N.A."/>
            <person name="Gupta A.K."/>
            <person name="Sarath G."/>
            <person name="Tatineni S."/>
        </authorList>
    </citation>
    <scope>NUCLEOTIDE SEQUENCE</scope>
    <source>
        <strain evidence="3">LincolnNE</strain>
    </source>
</reference>
<proteinExistence type="inferred from homology"/>
<accession>A0A6G1SEP3</accession>